<dbReference type="GO" id="GO:0007155">
    <property type="term" value="P:cell adhesion"/>
    <property type="evidence" value="ECO:0007669"/>
    <property type="project" value="InterPro"/>
</dbReference>
<gene>
    <name evidence="8" type="ORF">JCM16418_4916</name>
</gene>
<dbReference type="InterPro" id="IPR010809">
    <property type="entry name" value="FliD_C"/>
</dbReference>
<proteinExistence type="inferred from homology"/>
<keyword evidence="8" id="KW-0966">Cell projection</keyword>
<dbReference type="GO" id="GO:0009424">
    <property type="term" value="C:bacterial-type flagellum hook"/>
    <property type="evidence" value="ECO:0007669"/>
    <property type="project" value="UniProtKB-UniRule"/>
</dbReference>
<evidence type="ECO:0000313" key="8">
    <source>
        <dbReference type="EMBL" id="GAF10697.1"/>
    </source>
</evidence>
<comment type="subunit">
    <text evidence="2 5">Homopentamer.</text>
</comment>
<evidence type="ECO:0000313" key="9">
    <source>
        <dbReference type="Proteomes" id="UP000019364"/>
    </source>
</evidence>
<comment type="similarity">
    <text evidence="1 5">Belongs to the FliD family.</text>
</comment>
<evidence type="ECO:0000259" key="7">
    <source>
        <dbReference type="Pfam" id="PF07195"/>
    </source>
</evidence>
<comment type="caution">
    <text evidence="8">The sequence shown here is derived from an EMBL/GenBank/DDBJ whole genome shotgun (WGS) entry which is preliminary data.</text>
</comment>
<name>W7YQ72_9BACL</name>
<sequence>MTIRINGFSGFDVDSMVTKLMTAKRIPLDKLNQQKTYLSWQRDSYREMNSKMFDFKQNKLTDTFNKSIAMTTRQATVSGNKDAIKVEVSGEATGVPMTVTVLKVGTKANIAPKGPMMVEPAGADPVANPGKKAALTTTLDKLNGGSAPADGNPETFRLTINNTELKFSSKDSISTVIGTINSSKAGVVASFDEVSGEFSLTAKEFGSPKIVVAEKYADSKMLQLLNLNPAENNNAAEEGVVNVSTVSADGSTVVNTFTTNKNNAVTVNGVTITLLQKSDSTNPSTITTTIDPSKAVDTIKSFIQSYNDLLNTLNNKVDEAKYREFTPLTDEQKTSMKESEITSWEAKAKSGLLKNDDILKEAINSMRSIISSKMGQLSALGITSGEYFEGGKLYLNEDKLKAVLMTNPQEATSLFQGNSDAKDGIFSKLNAAMTNSMQKFSDRAGTNKYSGDLSSVFKSESVMGKKLKDYTSQISKLTTRLNDAETRYYKQFSAMETAMNKLQSQSSSLFGSSS</sequence>
<protein>
    <recommendedName>
        <fullName evidence="5">Flagellar hook-associated protein 2</fullName>
        <shortName evidence="5">HAP2</shortName>
    </recommendedName>
    <alternativeName>
        <fullName evidence="5">Flagellar cap protein</fullName>
    </alternativeName>
</protein>
<accession>W7YQ72</accession>
<dbReference type="eggNOG" id="COG1345">
    <property type="taxonomic scope" value="Bacteria"/>
</dbReference>
<dbReference type="InterPro" id="IPR040026">
    <property type="entry name" value="FliD"/>
</dbReference>
<feature type="domain" description="Flagellar hook-associated protein 2 C-terminal" evidence="7">
    <location>
        <begin position="257"/>
        <end position="504"/>
    </location>
</feature>
<dbReference type="PANTHER" id="PTHR30288:SF0">
    <property type="entry name" value="FLAGELLAR HOOK-ASSOCIATED PROTEIN 2"/>
    <property type="match status" value="1"/>
</dbReference>
<dbReference type="GO" id="GO:0071973">
    <property type="term" value="P:bacterial-type flagellum-dependent cell motility"/>
    <property type="evidence" value="ECO:0007669"/>
    <property type="project" value="TreeGrafter"/>
</dbReference>
<dbReference type="PANTHER" id="PTHR30288">
    <property type="entry name" value="FLAGELLAR CAP/ASSEMBLY PROTEIN FLID"/>
    <property type="match status" value="1"/>
</dbReference>
<dbReference type="GO" id="GO:0005576">
    <property type="term" value="C:extracellular region"/>
    <property type="evidence" value="ECO:0007669"/>
    <property type="project" value="UniProtKB-SubCell"/>
</dbReference>
<keyword evidence="8" id="KW-0969">Cilium</keyword>
<dbReference type="EMBL" id="BAVZ01000032">
    <property type="protein sequence ID" value="GAF10697.1"/>
    <property type="molecule type" value="Genomic_DNA"/>
</dbReference>
<dbReference type="AlphaFoldDB" id="W7YQ72"/>
<dbReference type="GO" id="GO:0009421">
    <property type="term" value="C:bacterial-type flagellum filament cap"/>
    <property type="evidence" value="ECO:0007669"/>
    <property type="project" value="InterPro"/>
</dbReference>
<feature type="domain" description="Flagellar hook-associated protein 2 N-terminal" evidence="6">
    <location>
        <begin position="9"/>
        <end position="106"/>
    </location>
</feature>
<comment type="subcellular location">
    <subcellularLocation>
        <location evidence="5">Secreted</location>
    </subcellularLocation>
    <subcellularLocation>
        <location evidence="5">Bacterial flagellum</location>
    </subcellularLocation>
</comment>
<keyword evidence="9" id="KW-1185">Reference proteome</keyword>
<evidence type="ECO:0000256" key="3">
    <source>
        <dbReference type="ARBA" id="ARBA00023054"/>
    </source>
</evidence>
<dbReference type="STRING" id="1236976.JCM16418_4916"/>
<keyword evidence="3" id="KW-0175">Coiled coil</keyword>
<keyword evidence="4 5" id="KW-0975">Bacterial flagellum</keyword>
<evidence type="ECO:0000259" key="6">
    <source>
        <dbReference type="Pfam" id="PF02465"/>
    </source>
</evidence>
<dbReference type="RefSeq" id="WP_242403947.1">
    <property type="nucleotide sequence ID" value="NZ_BAVZ01000032.1"/>
</dbReference>
<evidence type="ECO:0000256" key="1">
    <source>
        <dbReference type="ARBA" id="ARBA00009764"/>
    </source>
</evidence>
<evidence type="ECO:0000256" key="4">
    <source>
        <dbReference type="ARBA" id="ARBA00023143"/>
    </source>
</evidence>
<dbReference type="Pfam" id="PF02465">
    <property type="entry name" value="FliD_N"/>
    <property type="match status" value="1"/>
</dbReference>
<evidence type="ECO:0000256" key="2">
    <source>
        <dbReference type="ARBA" id="ARBA00011255"/>
    </source>
</evidence>
<dbReference type="InterPro" id="IPR003481">
    <property type="entry name" value="FliD_N"/>
</dbReference>
<keyword evidence="5" id="KW-0964">Secreted</keyword>
<dbReference type="Pfam" id="PF07195">
    <property type="entry name" value="FliD_C"/>
    <property type="match status" value="1"/>
</dbReference>
<organism evidence="8 9">
    <name type="scientific">Paenibacillus pini JCM 16418</name>
    <dbReference type="NCBI Taxonomy" id="1236976"/>
    <lineage>
        <taxon>Bacteria</taxon>
        <taxon>Bacillati</taxon>
        <taxon>Bacillota</taxon>
        <taxon>Bacilli</taxon>
        <taxon>Bacillales</taxon>
        <taxon>Paenibacillaceae</taxon>
        <taxon>Paenibacillus</taxon>
    </lineage>
</organism>
<dbReference type="Proteomes" id="UP000019364">
    <property type="component" value="Unassembled WGS sequence"/>
</dbReference>
<evidence type="ECO:0000256" key="5">
    <source>
        <dbReference type="RuleBase" id="RU362066"/>
    </source>
</evidence>
<keyword evidence="8" id="KW-0282">Flagellum</keyword>
<comment type="function">
    <text evidence="5">Required for morphogenesis and for the elongation of the flagellar filament by facilitating polymerization of the flagellin monomers at the tip of growing filament. Forms a capping structure, which prevents flagellin subunits (transported through the central channel of the flagellum) from leaking out without polymerization at the distal end.</text>
</comment>
<reference evidence="8 9" key="1">
    <citation type="journal article" date="2014" name="Genome Announc.">
        <title>Draft Genome Sequence of Paenibacillus pini JCM 16418T, Isolated from the Rhizosphere of Pine Tree.</title>
        <authorList>
            <person name="Yuki M."/>
            <person name="Oshima K."/>
            <person name="Suda W."/>
            <person name="Oshida Y."/>
            <person name="Kitamura K."/>
            <person name="Iida Y."/>
            <person name="Hattori M."/>
            <person name="Ohkuma M."/>
        </authorList>
    </citation>
    <scope>NUCLEOTIDE SEQUENCE [LARGE SCALE GENOMIC DNA]</scope>
    <source>
        <strain evidence="8 9">JCM 16418</strain>
    </source>
</reference>